<sequence>MALEEYPIGKSIINLVSAHRHVTTTKINQLGLHAGQDLILLALLEQDGQSQNELVQQLCVSHSAVAKSVARMQKSDILTTQKSSVDKRVTLVFLTDKGRQLALQTQAIWENVESIAFKHLTAHERAEFLRLIALVEQNFEENI</sequence>
<dbReference type="PANTHER" id="PTHR42756">
    <property type="entry name" value="TRANSCRIPTIONAL REGULATOR, MARR"/>
    <property type="match status" value="1"/>
</dbReference>
<evidence type="ECO:0000256" key="2">
    <source>
        <dbReference type="ARBA" id="ARBA00023125"/>
    </source>
</evidence>
<dbReference type="AlphaFoldDB" id="A0A0F3RTH4"/>
<accession>A0A0F3RTH4</accession>
<protein>
    <recommendedName>
        <fullName evidence="4">HTH marR-type domain-containing protein</fullName>
    </recommendedName>
</protein>
<keyword evidence="3" id="KW-0804">Transcription</keyword>
<reference evidence="5 6" key="1">
    <citation type="submission" date="2015-03" db="EMBL/GenBank/DDBJ databases">
        <authorList>
            <person name="Zheng J."/>
            <person name="Ganezle M."/>
        </authorList>
    </citation>
    <scope>NUCLEOTIDE SEQUENCE [LARGE SCALE GENOMIC DNA]</scope>
    <source>
        <strain evidence="5 6">LP38</strain>
    </source>
</reference>
<dbReference type="PANTHER" id="PTHR42756:SF1">
    <property type="entry name" value="TRANSCRIPTIONAL REPRESSOR OF EMRAB OPERON"/>
    <property type="match status" value="1"/>
</dbReference>
<dbReference type="Proteomes" id="UP000033491">
    <property type="component" value="Unassembled WGS sequence"/>
</dbReference>
<keyword evidence="1" id="KW-0805">Transcription regulation</keyword>
<gene>
    <name evidence="5" type="ORF">VC81_02035</name>
</gene>
<dbReference type="Pfam" id="PF12802">
    <property type="entry name" value="MarR_2"/>
    <property type="match status" value="1"/>
</dbReference>
<name>A0A0F3RTH4_9LACO</name>
<dbReference type="InterPro" id="IPR000835">
    <property type="entry name" value="HTH_MarR-typ"/>
</dbReference>
<dbReference type="SUPFAM" id="SSF46785">
    <property type="entry name" value="Winged helix' DNA-binding domain"/>
    <property type="match status" value="1"/>
</dbReference>
<evidence type="ECO:0000256" key="1">
    <source>
        <dbReference type="ARBA" id="ARBA00023015"/>
    </source>
</evidence>
<dbReference type="PROSITE" id="PS50995">
    <property type="entry name" value="HTH_MARR_2"/>
    <property type="match status" value="1"/>
</dbReference>
<comment type="caution">
    <text evidence="5">The sequence shown here is derived from an EMBL/GenBank/DDBJ whole genome shotgun (WGS) entry which is preliminary data.</text>
</comment>
<evidence type="ECO:0000259" key="4">
    <source>
        <dbReference type="PROSITE" id="PS50995"/>
    </source>
</evidence>
<organism evidence="5 6">
    <name type="scientific">Levilactobacillus spicheri</name>
    <dbReference type="NCBI Taxonomy" id="216463"/>
    <lineage>
        <taxon>Bacteria</taxon>
        <taxon>Bacillati</taxon>
        <taxon>Bacillota</taxon>
        <taxon>Bacilli</taxon>
        <taxon>Lactobacillales</taxon>
        <taxon>Lactobacillaceae</taxon>
        <taxon>Levilactobacillus</taxon>
    </lineage>
</organism>
<evidence type="ECO:0000313" key="6">
    <source>
        <dbReference type="Proteomes" id="UP000033491"/>
    </source>
</evidence>
<dbReference type="InterPro" id="IPR036390">
    <property type="entry name" value="WH_DNA-bd_sf"/>
</dbReference>
<evidence type="ECO:0000256" key="3">
    <source>
        <dbReference type="ARBA" id="ARBA00023163"/>
    </source>
</evidence>
<proteinExistence type="predicted"/>
<dbReference type="EMBL" id="JZCR01000006">
    <property type="protein sequence ID" value="KJW13271.1"/>
    <property type="molecule type" value="Genomic_DNA"/>
</dbReference>
<dbReference type="InterPro" id="IPR036388">
    <property type="entry name" value="WH-like_DNA-bd_sf"/>
</dbReference>
<dbReference type="GO" id="GO:0003677">
    <property type="term" value="F:DNA binding"/>
    <property type="evidence" value="ECO:0007669"/>
    <property type="project" value="UniProtKB-KW"/>
</dbReference>
<dbReference type="OrthoDB" id="9807800at2"/>
<dbReference type="STRING" id="216463.VC81_02035"/>
<dbReference type="GO" id="GO:0003700">
    <property type="term" value="F:DNA-binding transcription factor activity"/>
    <property type="evidence" value="ECO:0007669"/>
    <property type="project" value="InterPro"/>
</dbReference>
<evidence type="ECO:0000313" key="5">
    <source>
        <dbReference type="EMBL" id="KJW13271.1"/>
    </source>
</evidence>
<dbReference type="SMART" id="SM00347">
    <property type="entry name" value="HTH_MARR"/>
    <property type="match status" value="1"/>
</dbReference>
<dbReference type="PATRIC" id="fig|216463.3.peg.2211"/>
<feature type="domain" description="HTH marR-type" evidence="4">
    <location>
        <begin position="1"/>
        <end position="137"/>
    </location>
</feature>
<dbReference type="Gene3D" id="1.10.10.10">
    <property type="entry name" value="Winged helix-like DNA-binding domain superfamily/Winged helix DNA-binding domain"/>
    <property type="match status" value="1"/>
</dbReference>
<keyword evidence="2" id="KW-0238">DNA-binding</keyword>
<dbReference type="RefSeq" id="WP_045806497.1">
    <property type="nucleotide sequence ID" value="NZ_JZCR01000006.1"/>
</dbReference>